<organism evidence="2 3">
    <name type="scientific">Bradyrhizobium jicamae</name>
    <dbReference type="NCBI Taxonomy" id="280332"/>
    <lineage>
        <taxon>Bacteria</taxon>
        <taxon>Pseudomonadati</taxon>
        <taxon>Pseudomonadota</taxon>
        <taxon>Alphaproteobacteria</taxon>
        <taxon>Hyphomicrobiales</taxon>
        <taxon>Nitrobacteraceae</taxon>
        <taxon>Bradyrhizobium</taxon>
    </lineage>
</organism>
<dbReference type="EMBL" id="JAFCJH010000069">
    <property type="protein sequence ID" value="MBR0801063.1"/>
    <property type="molecule type" value="Genomic_DNA"/>
</dbReference>
<keyword evidence="3" id="KW-1185">Reference proteome</keyword>
<feature type="transmembrane region" description="Helical" evidence="1">
    <location>
        <begin position="21"/>
        <end position="40"/>
    </location>
</feature>
<keyword evidence="1" id="KW-1133">Transmembrane helix</keyword>
<keyword evidence="1" id="KW-0812">Transmembrane</keyword>
<gene>
    <name evidence="2" type="ORF">JQ615_37455</name>
</gene>
<keyword evidence="1" id="KW-0472">Membrane</keyword>
<proteinExistence type="predicted"/>
<accession>A0ABS5FW43</accession>
<comment type="caution">
    <text evidence="2">The sequence shown here is derived from an EMBL/GenBank/DDBJ whole genome shotgun (WGS) entry which is preliminary data.</text>
</comment>
<dbReference type="Proteomes" id="UP001315278">
    <property type="component" value="Unassembled WGS sequence"/>
</dbReference>
<reference evidence="3" key="1">
    <citation type="journal article" date="2021" name="ISME J.">
        <title>Evolutionary origin and ecological implication of a unique nif island in free-living Bradyrhizobium lineages.</title>
        <authorList>
            <person name="Tao J."/>
        </authorList>
    </citation>
    <scope>NUCLEOTIDE SEQUENCE [LARGE SCALE GENOMIC DNA]</scope>
    <source>
        <strain evidence="3">SZCCT0434</strain>
    </source>
</reference>
<evidence type="ECO:0000313" key="3">
    <source>
        <dbReference type="Proteomes" id="UP001315278"/>
    </source>
</evidence>
<name>A0ABS5FW43_9BRAD</name>
<dbReference type="RefSeq" id="WP_212398012.1">
    <property type="nucleotide sequence ID" value="NZ_JAFCJH010000069.1"/>
</dbReference>
<evidence type="ECO:0000256" key="1">
    <source>
        <dbReference type="SAM" id="Phobius"/>
    </source>
</evidence>
<protein>
    <submittedName>
        <fullName evidence="2">Uncharacterized protein</fullName>
    </submittedName>
</protein>
<sequence>MAIVDLDRTAYRGARDRDGWALSRYLIVAVMFLLALYLAALSPGTASGDLASMTVFP</sequence>
<evidence type="ECO:0000313" key="2">
    <source>
        <dbReference type="EMBL" id="MBR0801063.1"/>
    </source>
</evidence>